<dbReference type="AlphaFoldDB" id="A0A562B5G6"/>
<dbReference type="CDD" id="cd02516">
    <property type="entry name" value="CDP-ME_synthetase"/>
    <property type="match status" value="1"/>
</dbReference>
<comment type="function">
    <text evidence="7">Catalyzes the formation of 4-diphosphocytidyl-2-C-methyl-D-erythritol from CTP and 2-C-methyl-D-erythritol 4-phosphate (MEP).</text>
</comment>
<gene>
    <name evidence="7" type="primary">ispD</name>
    <name evidence="10" type="ORF">L602_000500001110</name>
</gene>
<dbReference type="PROSITE" id="PS01295">
    <property type="entry name" value="ISPD"/>
    <property type="match status" value="1"/>
</dbReference>
<dbReference type="HAMAP" id="MF_00108">
    <property type="entry name" value="IspD"/>
    <property type="match status" value="1"/>
</dbReference>
<dbReference type="InterPro" id="IPR050088">
    <property type="entry name" value="IspD/TarI_cytidylyltransf_bact"/>
</dbReference>
<dbReference type="Pfam" id="PF01128">
    <property type="entry name" value="IspD"/>
    <property type="match status" value="2"/>
</dbReference>
<evidence type="ECO:0000256" key="2">
    <source>
        <dbReference type="ARBA" id="ARBA00004787"/>
    </source>
</evidence>
<feature type="site" description="Positions MEP for the nucleophilic attack" evidence="7">
    <location>
        <position position="291"/>
    </location>
</feature>
<dbReference type="Gene3D" id="3.90.550.10">
    <property type="entry name" value="Spore Coat Polysaccharide Biosynthesis Protein SpsA, Chain A"/>
    <property type="match status" value="2"/>
</dbReference>
<dbReference type="InterPro" id="IPR034683">
    <property type="entry name" value="IspD/TarI"/>
</dbReference>
<feature type="site" description="Positions MEP for the nucleophilic attack" evidence="7">
    <location>
        <position position="235"/>
    </location>
</feature>
<organism evidence="10 11">
    <name type="scientific">Cupriavidus gilardii J11</name>
    <dbReference type="NCBI Taxonomy" id="936133"/>
    <lineage>
        <taxon>Bacteria</taxon>
        <taxon>Pseudomonadati</taxon>
        <taxon>Pseudomonadota</taxon>
        <taxon>Betaproteobacteria</taxon>
        <taxon>Burkholderiales</taxon>
        <taxon>Burkholderiaceae</taxon>
        <taxon>Cupriavidus</taxon>
    </lineage>
</organism>
<evidence type="ECO:0000256" key="9">
    <source>
        <dbReference type="SAM" id="Phobius"/>
    </source>
</evidence>
<keyword evidence="11" id="KW-1185">Reference proteome</keyword>
<evidence type="ECO:0000256" key="4">
    <source>
        <dbReference type="ARBA" id="ARBA00022679"/>
    </source>
</evidence>
<dbReference type="UniPathway" id="UPA00056">
    <property type="reaction ID" value="UER00093"/>
</dbReference>
<keyword evidence="9" id="KW-0812">Transmembrane</keyword>
<dbReference type="EMBL" id="VLJN01000045">
    <property type="protein sequence ID" value="TWG80465.1"/>
    <property type="molecule type" value="Genomic_DNA"/>
</dbReference>
<dbReference type="EC" id="2.7.7.60" evidence="7"/>
<dbReference type="InterPro" id="IPR001228">
    <property type="entry name" value="IspD"/>
</dbReference>
<comment type="catalytic activity">
    <reaction evidence="1 7">
        <text>2-C-methyl-D-erythritol 4-phosphate + CTP + H(+) = 4-CDP-2-C-methyl-D-erythritol + diphosphate</text>
        <dbReference type="Rhea" id="RHEA:13429"/>
        <dbReference type="ChEBI" id="CHEBI:15378"/>
        <dbReference type="ChEBI" id="CHEBI:33019"/>
        <dbReference type="ChEBI" id="CHEBI:37563"/>
        <dbReference type="ChEBI" id="CHEBI:57823"/>
        <dbReference type="ChEBI" id="CHEBI:58262"/>
        <dbReference type="EC" id="2.7.7.60"/>
    </reaction>
</comment>
<reference evidence="10 11" key="1">
    <citation type="submission" date="2019-07" db="EMBL/GenBank/DDBJ databases">
        <title>Genome sequencing of lignin-degrading bacterial isolates.</title>
        <authorList>
            <person name="Gladden J."/>
        </authorList>
    </citation>
    <scope>NUCLEOTIDE SEQUENCE [LARGE SCALE GENOMIC DNA]</scope>
    <source>
        <strain evidence="10 11">J11</strain>
    </source>
</reference>
<feature type="compositionally biased region" description="Low complexity" evidence="8">
    <location>
        <begin position="159"/>
        <end position="184"/>
    </location>
</feature>
<keyword evidence="9" id="KW-1133">Transmembrane helix</keyword>
<evidence type="ECO:0000256" key="8">
    <source>
        <dbReference type="SAM" id="MobiDB-lite"/>
    </source>
</evidence>
<feature type="site" description="Transition state stabilizer" evidence="7">
    <location>
        <position position="24"/>
    </location>
</feature>
<dbReference type="SUPFAM" id="SSF53448">
    <property type="entry name" value="Nucleotide-diphospho-sugar transferases"/>
    <property type="match status" value="1"/>
</dbReference>
<evidence type="ECO:0000313" key="10">
    <source>
        <dbReference type="EMBL" id="TWG80465.1"/>
    </source>
</evidence>
<evidence type="ECO:0000256" key="5">
    <source>
        <dbReference type="ARBA" id="ARBA00022695"/>
    </source>
</evidence>
<dbReference type="Proteomes" id="UP000318141">
    <property type="component" value="Unassembled WGS sequence"/>
</dbReference>
<dbReference type="InterPro" id="IPR029044">
    <property type="entry name" value="Nucleotide-diphossugar_trans"/>
</dbReference>
<dbReference type="PANTHER" id="PTHR32125:SF4">
    <property type="entry name" value="2-C-METHYL-D-ERYTHRITOL 4-PHOSPHATE CYTIDYLYLTRANSFERASE, CHLOROPLASTIC"/>
    <property type="match status" value="1"/>
</dbReference>
<feature type="transmembrane region" description="Helical" evidence="9">
    <location>
        <begin position="34"/>
        <end position="56"/>
    </location>
</feature>
<comment type="pathway">
    <text evidence="2 7">Isoprenoid biosynthesis; isopentenyl diphosphate biosynthesis via DXP pathway; isopentenyl diphosphate from 1-deoxy-D-xylulose 5-phosphate: step 2/6.</text>
</comment>
<evidence type="ECO:0000256" key="7">
    <source>
        <dbReference type="HAMAP-Rule" id="MF_00108"/>
    </source>
</evidence>
<keyword evidence="6 7" id="KW-0414">Isoprene biosynthesis</keyword>
<dbReference type="PANTHER" id="PTHR32125">
    <property type="entry name" value="2-C-METHYL-D-ERYTHRITOL 4-PHOSPHATE CYTIDYLYLTRANSFERASE, CHLOROPLASTIC"/>
    <property type="match status" value="1"/>
</dbReference>
<name>A0A562B5G6_9BURK</name>
<dbReference type="GO" id="GO:0050518">
    <property type="term" value="F:2-C-methyl-D-erythritol 4-phosphate cytidylyltransferase activity"/>
    <property type="evidence" value="ECO:0007669"/>
    <property type="project" value="UniProtKB-UniRule"/>
</dbReference>
<evidence type="ECO:0000256" key="6">
    <source>
        <dbReference type="ARBA" id="ARBA00023229"/>
    </source>
</evidence>
<comment type="similarity">
    <text evidence="3 7">Belongs to the IspD/TarI cytidylyltransferase family. IspD subfamily.</text>
</comment>
<evidence type="ECO:0000256" key="1">
    <source>
        <dbReference type="ARBA" id="ARBA00001282"/>
    </source>
</evidence>
<sequence length="319" mass="32593">MSERRFALIPCAGTGSRAGGDLPKQYRMVAGRPMIWYALAAFAASESISATALVLAPDDMPLEARFGAATFAGLRFDTAFVGGESRHVSVLNGLRHLAQLGAADDDWVLVHDAARPGLTPVMIEALVRAVEGDGPDAAIGGILAVPVPDTLKRAAALTPTPLPRAGEGSASSSAPGVLPSPACGRGAGGEGSSSAPGVLPSPASGKGAGREGSPVARPADNIPDNTPRIVGTVEREGLWQAQTPQMFRVGVLRQALEEALASGAVVTDEASAIERLGLKPRLVNGSLRNFKVTYPEDFALAEVLLGGATGAASFGETSR</sequence>
<dbReference type="InterPro" id="IPR018294">
    <property type="entry name" value="ISPD_synthase_CS"/>
</dbReference>
<keyword evidence="5 7" id="KW-0548">Nucleotidyltransferase</keyword>
<feature type="region of interest" description="Disordered" evidence="8">
    <location>
        <begin position="159"/>
        <end position="227"/>
    </location>
</feature>
<evidence type="ECO:0000313" key="11">
    <source>
        <dbReference type="Proteomes" id="UP000318141"/>
    </source>
</evidence>
<dbReference type="GO" id="GO:0019288">
    <property type="term" value="P:isopentenyl diphosphate biosynthetic process, methylerythritol 4-phosphate pathway"/>
    <property type="evidence" value="ECO:0007669"/>
    <property type="project" value="UniProtKB-UniRule"/>
</dbReference>
<keyword evidence="9" id="KW-0472">Membrane</keyword>
<comment type="caution">
    <text evidence="10">The sequence shown here is derived from an EMBL/GenBank/DDBJ whole genome shotgun (WGS) entry which is preliminary data.</text>
</comment>
<evidence type="ECO:0000256" key="3">
    <source>
        <dbReference type="ARBA" id="ARBA00009789"/>
    </source>
</evidence>
<accession>A0A562B5G6</accession>
<protein>
    <recommendedName>
        <fullName evidence="7">2-C-methyl-D-erythritol 4-phosphate cytidylyltransferase</fullName>
        <ecNumber evidence="7">2.7.7.60</ecNumber>
    </recommendedName>
    <alternativeName>
        <fullName evidence="7">4-diphosphocytidyl-2C-methyl-D-erythritol synthase</fullName>
    </alternativeName>
    <alternativeName>
        <fullName evidence="7">MEP cytidylyltransferase</fullName>
        <shortName evidence="7">MCT</shortName>
    </alternativeName>
</protein>
<keyword evidence="4 7" id="KW-0808">Transferase</keyword>
<feature type="site" description="Transition state stabilizer" evidence="7">
    <location>
        <position position="17"/>
    </location>
</feature>
<proteinExistence type="inferred from homology"/>